<dbReference type="PANTHER" id="PTHR43827:SF3">
    <property type="entry name" value="NADP-DEPENDENT OXIDOREDUCTASE DOMAIN-CONTAINING PROTEIN"/>
    <property type="match status" value="1"/>
</dbReference>
<dbReference type="Gene3D" id="3.20.20.100">
    <property type="entry name" value="NADP-dependent oxidoreductase domain"/>
    <property type="match status" value="1"/>
</dbReference>
<dbReference type="InterPro" id="IPR036812">
    <property type="entry name" value="NAD(P)_OxRdtase_dom_sf"/>
</dbReference>
<feature type="domain" description="NADP-dependent oxidoreductase" evidence="4">
    <location>
        <begin position="18"/>
        <end position="258"/>
    </location>
</feature>
<dbReference type="InterPro" id="IPR018170">
    <property type="entry name" value="Aldo/ket_reductase_CS"/>
</dbReference>
<evidence type="ECO:0000313" key="6">
    <source>
        <dbReference type="Proteomes" id="UP000679992"/>
    </source>
</evidence>
<name>A0ABQ4MCK5_9BACL</name>
<keyword evidence="2" id="KW-0521">NADP</keyword>
<dbReference type="Pfam" id="PF00248">
    <property type="entry name" value="Aldo_ket_red"/>
    <property type="match status" value="1"/>
</dbReference>
<dbReference type="PROSITE" id="PS00063">
    <property type="entry name" value="ALDOKETO_REDUCTASE_3"/>
    <property type="match status" value="1"/>
</dbReference>
<keyword evidence="6" id="KW-1185">Reference proteome</keyword>
<dbReference type="InterPro" id="IPR023210">
    <property type="entry name" value="NADP_OxRdtase_dom"/>
</dbReference>
<dbReference type="PANTHER" id="PTHR43827">
    <property type="entry name" value="2,5-DIKETO-D-GLUCONIC ACID REDUCTASE"/>
    <property type="match status" value="1"/>
</dbReference>
<evidence type="ECO:0000256" key="3">
    <source>
        <dbReference type="ARBA" id="ARBA00023002"/>
    </source>
</evidence>
<evidence type="ECO:0000256" key="2">
    <source>
        <dbReference type="ARBA" id="ARBA00022857"/>
    </source>
</evidence>
<dbReference type="RefSeq" id="WP_211020541.1">
    <property type="nucleotide sequence ID" value="NZ_BOSL01000008.1"/>
</dbReference>
<protein>
    <submittedName>
        <fullName evidence="5">2,5-diketo-D-gluconic acid reductase</fullName>
    </submittedName>
</protein>
<dbReference type="PROSITE" id="PS00062">
    <property type="entry name" value="ALDOKETO_REDUCTASE_2"/>
    <property type="match status" value="1"/>
</dbReference>
<dbReference type="EMBL" id="BOSL01000008">
    <property type="protein sequence ID" value="GIP53707.1"/>
    <property type="molecule type" value="Genomic_DNA"/>
</dbReference>
<dbReference type="Proteomes" id="UP000679992">
    <property type="component" value="Unassembled WGS sequence"/>
</dbReference>
<dbReference type="PROSITE" id="PS00798">
    <property type="entry name" value="ALDOKETO_REDUCTASE_1"/>
    <property type="match status" value="1"/>
</dbReference>
<comment type="similarity">
    <text evidence="1">Belongs to the aldo/keto reductase family.</text>
</comment>
<keyword evidence="3" id="KW-0560">Oxidoreductase</keyword>
<dbReference type="PRINTS" id="PR00069">
    <property type="entry name" value="ALDKETRDTASE"/>
</dbReference>
<dbReference type="CDD" id="cd19133">
    <property type="entry name" value="AKR_AKR5F1"/>
    <property type="match status" value="1"/>
</dbReference>
<sequence length="285" mass="32451">MEYVTLNNGIKMPILGYGVYQIPDQAECERCVLDAISVGYRSIDTAQAYGNEEAVGRAIKKSGVSREEFFITTKVWISNAGYEKAKASIEESLNKLQLDYLDLLLIHQPFNDYYGTYRAMEEFYKAGKIKAIGVSNFYPDRYIDLVQFSEVVPAVNQVETHVFNQQVKAHEIMKKYNTQIESWGPFAEGKNDLFINPTLQEVGATYNKSTAQVALRFLIQRGVVVIPKTVNKNRMEENFNVFDFELTEEDLNKIAALDTGESSFFSHYDPQTVEFLTEYGKKGLV</sequence>
<accession>A0ABQ4MCK5</accession>
<proteinExistence type="inferred from homology"/>
<comment type="caution">
    <text evidence="5">The sequence shown here is derived from an EMBL/GenBank/DDBJ whole genome shotgun (WGS) entry which is preliminary data.</text>
</comment>
<dbReference type="InterPro" id="IPR020471">
    <property type="entry name" value="AKR"/>
</dbReference>
<evidence type="ECO:0000259" key="4">
    <source>
        <dbReference type="Pfam" id="PF00248"/>
    </source>
</evidence>
<dbReference type="PIRSF" id="PIRSF000097">
    <property type="entry name" value="AKR"/>
    <property type="match status" value="1"/>
</dbReference>
<gene>
    <name evidence="5" type="ORF">J42TS3_27420</name>
</gene>
<evidence type="ECO:0000313" key="5">
    <source>
        <dbReference type="EMBL" id="GIP53707.1"/>
    </source>
</evidence>
<evidence type="ECO:0000256" key="1">
    <source>
        <dbReference type="ARBA" id="ARBA00007905"/>
    </source>
</evidence>
<organism evidence="5 6">
    <name type="scientific">Paenibacillus vini</name>
    <dbReference type="NCBI Taxonomy" id="1476024"/>
    <lineage>
        <taxon>Bacteria</taxon>
        <taxon>Bacillati</taxon>
        <taxon>Bacillota</taxon>
        <taxon>Bacilli</taxon>
        <taxon>Bacillales</taxon>
        <taxon>Paenibacillaceae</taxon>
        <taxon>Paenibacillus</taxon>
    </lineage>
</organism>
<dbReference type="SUPFAM" id="SSF51430">
    <property type="entry name" value="NAD(P)-linked oxidoreductase"/>
    <property type="match status" value="1"/>
</dbReference>
<reference evidence="5 6" key="1">
    <citation type="submission" date="2021-03" db="EMBL/GenBank/DDBJ databases">
        <title>Antimicrobial resistance genes in bacteria isolated from Japanese honey, and their potential for conferring macrolide and lincosamide resistance in the American foulbrood pathogen Paenibacillus larvae.</title>
        <authorList>
            <person name="Okamoto M."/>
            <person name="Kumagai M."/>
            <person name="Kanamori H."/>
            <person name="Takamatsu D."/>
        </authorList>
    </citation>
    <scope>NUCLEOTIDE SEQUENCE [LARGE SCALE GENOMIC DNA]</scope>
    <source>
        <strain evidence="5 6">J42TS3</strain>
    </source>
</reference>